<reference evidence="4" key="1">
    <citation type="submission" date="2022-08" db="EMBL/GenBank/DDBJ databases">
        <title>Chelativorans sichuanense sp. nov., a paraffin oil-degrading bacterium isolated from a mixture of oil-based drill cuttings and paddy soil.</title>
        <authorList>
            <person name="Yu J."/>
            <person name="Liu H."/>
            <person name="Chen Q."/>
        </authorList>
    </citation>
    <scope>NUCLEOTIDE SEQUENCE</scope>
    <source>
        <strain evidence="4">SCAU 2101</strain>
    </source>
</reference>
<keyword evidence="5" id="KW-1185">Reference proteome</keyword>
<dbReference type="AlphaFoldDB" id="A0A9X3BA82"/>
<evidence type="ECO:0000256" key="1">
    <source>
        <dbReference type="ARBA" id="ARBA00022801"/>
    </source>
</evidence>
<dbReference type="GO" id="GO:0005975">
    <property type="term" value="P:carbohydrate metabolic process"/>
    <property type="evidence" value="ECO:0007669"/>
    <property type="project" value="InterPro"/>
</dbReference>
<dbReference type="Proteomes" id="UP001149009">
    <property type="component" value="Unassembled WGS sequence"/>
</dbReference>
<comment type="caution">
    <text evidence="4">The sequence shown here is derived from an EMBL/GenBank/DDBJ whole genome shotgun (WGS) entry which is preliminary data.</text>
</comment>
<sequence length="105" mass="12310">MGYQTAVEDGLNVFRHWFMWSAIERRPGHYDWDNYDRQTHLTAKNGIKTIIDELTHTVPDWAYRKFAHARQVRRTGGCQRRAEQKELFQARPAKGDIGLLVIPEA</sequence>
<name>A0A9X3BA82_9HYPH</name>
<evidence type="ECO:0000259" key="3">
    <source>
        <dbReference type="Pfam" id="PF02449"/>
    </source>
</evidence>
<dbReference type="EC" id="3.2.1.23" evidence="4"/>
<dbReference type="Pfam" id="PF02449">
    <property type="entry name" value="Glyco_hydro_42"/>
    <property type="match status" value="1"/>
</dbReference>
<evidence type="ECO:0000313" key="4">
    <source>
        <dbReference type="EMBL" id="MCT8991521.1"/>
    </source>
</evidence>
<dbReference type="GO" id="GO:0009341">
    <property type="term" value="C:beta-galactosidase complex"/>
    <property type="evidence" value="ECO:0007669"/>
    <property type="project" value="InterPro"/>
</dbReference>
<keyword evidence="2 4" id="KW-0326">Glycosidase</keyword>
<dbReference type="InterPro" id="IPR017853">
    <property type="entry name" value="GH"/>
</dbReference>
<keyword evidence="1 4" id="KW-0378">Hydrolase</keyword>
<dbReference type="EMBL" id="JAODNV010000016">
    <property type="protein sequence ID" value="MCT8991521.1"/>
    <property type="molecule type" value="Genomic_DNA"/>
</dbReference>
<protein>
    <submittedName>
        <fullName evidence="4">Beta-galactosidase</fullName>
        <ecNumber evidence="4">3.2.1.23</ecNumber>
    </submittedName>
</protein>
<organism evidence="4 5">
    <name type="scientific">Chelativorans petroleitrophicus</name>
    <dbReference type="NCBI Taxonomy" id="2975484"/>
    <lineage>
        <taxon>Bacteria</taxon>
        <taxon>Pseudomonadati</taxon>
        <taxon>Pseudomonadota</taxon>
        <taxon>Alphaproteobacteria</taxon>
        <taxon>Hyphomicrobiales</taxon>
        <taxon>Phyllobacteriaceae</taxon>
        <taxon>Chelativorans</taxon>
    </lineage>
</organism>
<dbReference type="InterPro" id="IPR013529">
    <property type="entry name" value="Glyco_hydro_42_N"/>
</dbReference>
<evidence type="ECO:0000313" key="5">
    <source>
        <dbReference type="Proteomes" id="UP001149009"/>
    </source>
</evidence>
<dbReference type="SUPFAM" id="SSF51445">
    <property type="entry name" value="(Trans)glycosidases"/>
    <property type="match status" value="1"/>
</dbReference>
<accession>A0A9X3BA82</accession>
<dbReference type="Gene3D" id="3.20.20.80">
    <property type="entry name" value="Glycosidases"/>
    <property type="match status" value="1"/>
</dbReference>
<dbReference type="RefSeq" id="WP_261516448.1">
    <property type="nucleotide sequence ID" value="NZ_JAODNV010000016.1"/>
</dbReference>
<feature type="domain" description="Glycoside hydrolase family 42 N-terminal" evidence="3">
    <location>
        <begin position="7"/>
        <end position="86"/>
    </location>
</feature>
<proteinExistence type="predicted"/>
<evidence type="ECO:0000256" key="2">
    <source>
        <dbReference type="ARBA" id="ARBA00023295"/>
    </source>
</evidence>
<dbReference type="GO" id="GO:0004565">
    <property type="term" value="F:beta-galactosidase activity"/>
    <property type="evidence" value="ECO:0007669"/>
    <property type="project" value="UniProtKB-EC"/>
</dbReference>
<gene>
    <name evidence="4" type="ORF">NYR54_14655</name>
</gene>